<dbReference type="OMA" id="MSIKHEI"/>
<dbReference type="OrthoDB" id="2288281at2759"/>
<proteinExistence type="predicted"/>
<dbReference type="STRING" id="4829.A0A163KBG8"/>
<evidence type="ECO:0000256" key="2">
    <source>
        <dbReference type="SAM" id="MobiDB-lite"/>
    </source>
</evidence>
<evidence type="ECO:0000313" key="3">
    <source>
        <dbReference type="EMBL" id="SAM09546.1"/>
    </source>
</evidence>
<accession>A0A163KBG8</accession>
<dbReference type="AlphaFoldDB" id="A0A163KBG8"/>
<dbReference type="InParanoid" id="A0A163KBG8"/>
<feature type="coiled-coil region" evidence="1">
    <location>
        <begin position="59"/>
        <end position="122"/>
    </location>
</feature>
<evidence type="ECO:0000256" key="1">
    <source>
        <dbReference type="SAM" id="Coils"/>
    </source>
</evidence>
<keyword evidence="1" id="KW-0175">Coiled coil</keyword>
<evidence type="ECO:0000313" key="4">
    <source>
        <dbReference type="Proteomes" id="UP000078561"/>
    </source>
</evidence>
<sequence>MSLYIKRKKVNYDLIDHKSLYSPSRYQQRNINNVVPSSSQSLSLIILCTVKRSTEQLCEKNASDEKVELEKQLKQATQSEKSWRHKFKLMENERQEYESSVQAKYEKEQDALKLELKLLRQAYLDKVQSMSTCMLQLQKTVARLERQLDANGITEEAKDDVDDEKEDQKWLLNSSREDVEFFKTAHHQALHEYPMSASHTLWASVQRNALELRQDLLQIQAWKASMAPPTSEKQSQRRGSDDGLKLDDKTLGGGLKKAIFGKTHRSVKRKSAIFV</sequence>
<gene>
    <name evidence="3" type="primary">ABSGL_15240.1 scaffold 16253</name>
</gene>
<feature type="region of interest" description="Disordered" evidence="2">
    <location>
        <begin position="224"/>
        <end position="248"/>
    </location>
</feature>
<name>A0A163KBG8_ABSGL</name>
<organism evidence="3">
    <name type="scientific">Absidia glauca</name>
    <name type="common">Pin mould</name>
    <dbReference type="NCBI Taxonomy" id="4829"/>
    <lineage>
        <taxon>Eukaryota</taxon>
        <taxon>Fungi</taxon>
        <taxon>Fungi incertae sedis</taxon>
        <taxon>Mucoromycota</taxon>
        <taxon>Mucoromycotina</taxon>
        <taxon>Mucoromycetes</taxon>
        <taxon>Mucorales</taxon>
        <taxon>Cunninghamellaceae</taxon>
        <taxon>Absidia</taxon>
    </lineage>
</organism>
<dbReference type="EMBL" id="LT555132">
    <property type="protein sequence ID" value="SAM09546.1"/>
    <property type="molecule type" value="Genomic_DNA"/>
</dbReference>
<dbReference type="Proteomes" id="UP000078561">
    <property type="component" value="Unassembled WGS sequence"/>
</dbReference>
<feature type="compositionally biased region" description="Basic and acidic residues" evidence="2">
    <location>
        <begin position="234"/>
        <end position="248"/>
    </location>
</feature>
<keyword evidence="4" id="KW-1185">Reference proteome</keyword>
<protein>
    <submittedName>
        <fullName evidence="3">Uncharacterized protein</fullName>
    </submittedName>
</protein>
<reference evidence="3" key="1">
    <citation type="submission" date="2016-04" db="EMBL/GenBank/DDBJ databases">
        <authorList>
            <person name="Evans L.H."/>
            <person name="Alamgir A."/>
            <person name="Owens N."/>
            <person name="Weber N.D."/>
            <person name="Virtaneva K."/>
            <person name="Barbian K."/>
            <person name="Babar A."/>
            <person name="Rosenke K."/>
        </authorList>
    </citation>
    <scope>NUCLEOTIDE SEQUENCE [LARGE SCALE GENOMIC DNA]</scope>
    <source>
        <strain evidence="3">CBS 101.48</strain>
    </source>
</reference>